<accession>A0ABM7VSU2</accession>
<protein>
    <recommendedName>
        <fullName evidence="11">Hydroxyethylthiazole kinase</fullName>
        <ecNumber evidence="11">2.7.1.50</ecNumber>
    </recommendedName>
    <alternativeName>
        <fullName evidence="11">4-methyl-5-beta-hydroxyethylthiazole kinase</fullName>
        <shortName evidence="11">TH kinase</shortName>
        <shortName evidence="11">Thz kinase</shortName>
    </alternativeName>
</protein>
<evidence type="ECO:0000313" key="12">
    <source>
        <dbReference type="EMBL" id="BDD50169.1"/>
    </source>
</evidence>
<comment type="cofactor">
    <cofactor evidence="2 11">
        <name>Mg(2+)</name>
        <dbReference type="ChEBI" id="CHEBI:18420"/>
    </cofactor>
</comment>
<dbReference type="PIRSF" id="PIRSF000513">
    <property type="entry name" value="Thz_kinase"/>
    <property type="match status" value="1"/>
</dbReference>
<feature type="binding site" evidence="11">
    <location>
        <position position="171"/>
    </location>
    <ligand>
        <name>ATP</name>
        <dbReference type="ChEBI" id="CHEBI:30616"/>
    </ligand>
</feature>
<reference evidence="12 13" key="1">
    <citation type="submission" date="2021-12" db="EMBL/GenBank/DDBJ databases">
        <title>Complete genome sequence of Phytobacter diazotrophicus TA9734.</title>
        <authorList>
            <person name="Kubota H."/>
            <person name="Nakayama Y."/>
            <person name="Ariyoshi T."/>
        </authorList>
    </citation>
    <scope>NUCLEOTIDE SEQUENCE [LARGE SCALE GENOMIC DNA]</scope>
    <source>
        <strain evidence="12 13">TA9734</strain>
    </source>
</reference>
<dbReference type="Pfam" id="PF02110">
    <property type="entry name" value="HK"/>
    <property type="match status" value="1"/>
</dbReference>
<dbReference type="EMBL" id="AP025334">
    <property type="protein sequence ID" value="BDD50169.1"/>
    <property type="molecule type" value="Genomic_DNA"/>
</dbReference>
<keyword evidence="9 11" id="KW-0460">Magnesium</keyword>
<dbReference type="SUPFAM" id="SSF53613">
    <property type="entry name" value="Ribokinase-like"/>
    <property type="match status" value="1"/>
</dbReference>
<evidence type="ECO:0000256" key="9">
    <source>
        <dbReference type="ARBA" id="ARBA00022842"/>
    </source>
</evidence>
<dbReference type="InterPro" id="IPR029056">
    <property type="entry name" value="Ribokinase-like"/>
</dbReference>
<comment type="pathway">
    <text evidence="3 11">Cofactor biosynthesis; thiamine diphosphate biosynthesis; 4-methyl-5-(2-phosphoethyl)-thiazole from 5-(2-hydroxyethyl)-4-methylthiazole: step 1/1.</text>
</comment>
<evidence type="ECO:0000256" key="10">
    <source>
        <dbReference type="ARBA" id="ARBA00022977"/>
    </source>
</evidence>
<dbReference type="InterPro" id="IPR000417">
    <property type="entry name" value="Hyethyz_kinase"/>
</dbReference>
<evidence type="ECO:0000256" key="6">
    <source>
        <dbReference type="ARBA" id="ARBA00022741"/>
    </source>
</evidence>
<feature type="binding site" evidence="11">
    <location>
        <position position="50"/>
    </location>
    <ligand>
        <name>substrate</name>
    </ligand>
</feature>
<sequence>MQPDLLHRAQIAQILQQFRQCKPLVHCMTNDVVQTFTANVLLALGASPAMVIDRDEAQQFAAIADVLLINVGTLTRERADAMHAAILSANAARKPWTLDPVAVGALTFRSDFCRELLTLQPAAIRGNASEIMALAGMSAGGRGVDTTDTAIAALPAAQALARQTGATVAVTGEVDYITDGLRTLRVTGGDPLMTRVVGTGCALSAVVAACCALPGDRLYNVAAACAFMAQAGSLAVATTRGPGSFIPAFLDALYALQGEVLV</sequence>
<evidence type="ECO:0000256" key="2">
    <source>
        <dbReference type="ARBA" id="ARBA00001946"/>
    </source>
</evidence>
<dbReference type="RefSeq" id="WP_125124190.1">
    <property type="nucleotide sequence ID" value="NZ_AP025334.1"/>
</dbReference>
<evidence type="ECO:0000256" key="3">
    <source>
        <dbReference type="ARBA" id="ARBA00004868"/>
    </source>
</evidence>
<dbReference type="Gene3D" id="3.40.1190.20">
    <property type="match status" value="1"/>
</dbReference>
<keyword evidence="5 11" id="KW-0479">Metal-binding</keyword>
<keyword evidence="8 11" id="KW-0067">ATP-binding</keyword>
<dbReference type="Proteomes" id="UP001320460">
    <property type="component" value="Chromosome"/>
</dbReference>
<dbReference type="CDD" id="cd01170">
    <property type="entry name" value="THZ_kinase"/>
    <property type="match status" value="1"/>
</dbReference>
<dbReference type="HAMAP" id="MF_00228">
    <property type="entry name" value="Thz_kinase"/>
    <property type="match status" value="1"/>
</dbReference>
<keyword evidence="13" id="KW-1185">Reference proteome</keyword>
<dbReference type="PRINTS" id="PR01099">
    <property type="entry name" value="HYETHTZKNASE"/>
</dbReference>
<evidence type="ECO:0000256" key="11">
    <source>
        <dbReference type="HAMAP-Rule" id="MF_00228"/>
    </source>
</evidence>
<evidence type="ECO:0000256" key="7">
    <source>
        <dbReference type="ARBA" id="ARBA00022777"/>
    </source>
</evidence>
<dbReference type="GO" id="GO:0016301">
    <property type="term" value="F:kinase activity"/>
    <property type="evidence" value="ECO:0007669"/>
    <property type="project" value="UniProtKB-KW"/>
</dbReference>
<gene>
    <name evidence="11 12" type="primary">thiM</name>
    <name evidence="12" type="ORF">PDTA9734_16560</name>
</gene>
<feature type="binding site" evidence="11">
    <location>
        <position position="125"/>
    </location>
    <ligand>
        <name>ATP</name>
        <dbReference type="ChEBI" id="CHEBI:30616"/>
    </ligand>
</feature>
<evidence type="ECO:0000256" key="5">
    <source>
        <dbReference type="ARBA" id="ARBA00022723"/>
    </source>
</evidence>
<proteinExistence type="inferred from homology"/>
<keyword evidence="7 11" id="KW-0418">Kinase</keyword>
<dbReference type="EC" id="2.7.1.50" evidence="11"/>
<keyword evidence="10 11" id="KW-0784">Thiamine biosynthesis</keyword>
<name>A0ABM7VSU2_9ENTR</name>
<dbReference type="NCBIfam" id="TIGR00694">
    <property type="entry name" value="thiM"/>
    <property type="match status" value="1"/>
</dbReference>
<evidence type="ECO:0000256" key="1">
    <source>
        <dbReference type="ARBA" id="ARBA00001771"/>
    </source>
</evidence>
<comment type="similarity">
    <text evidence="11">Belongs to the Thz kinase family.</text>
</comment>
<keyword evidence="4 11" id="KW-0808">Transferase</keyword>
<evidence type="ECO:0000256" key="8">
    <source>
        <dbReference type="ARBA" id="ARBA00022840"/>
    </source>
</evidence>
<feature type="binding site" evidence="11">
    <location>
        <position position="198"/>
    </location>
    <ligand>
        <name>substrate</name>
    </ligand>
</feature>
<evidence type="ECO:0000313" key="13">
    <source>
        <dbReference type="Proteomes" id="UP001320460"/>
    </source>
</evidence>
<comment type="function">
    <text evidence="11">Catalyzes the phosphorylation of the hydroxyl group of 4-methyl-5-beta-hydroxyethylthiazole (THZ).</text>
</comment>
<keyword evidence="6 11" id="KW-0547">Nucleotide-binding</keyword>
<organism evidence="12 13">
    <name type="scientific">Phytobacter diazotrophicus</name>
    <dbReference type="NCBI Taxonomy" id="395631"/>
    <lineage>
        <taxon>Bacteria</taxon>
        <taxon>Pseudomonadati</taxon>
        <taxon>Pseudomonadota</taxon>
        <taxon>Gammaproteobacteria</taxon>
        <taxon>Enterobacterales</taxon>
        <taxon>Enterobacteriaceae</taxon>
        <taxon>Phytobacter</taxon>
    </lineage>
</organism>
<dbReference type="NCBIfam" id="NF006830">
    <property type="entry name" value="PRK09355.1"/>
    <property type="match status" value="1"/>
</dbReference>
<comment type="catalytic activity">
    <reaction evidence="1 11">
        <text>5-(2-hydroxyethyl)-4-methylthiazole + ATP = 4-methyl-5-(2-phosphooxyethyl)-thiazole + ADP + H(+)</text>
        <dbReference type="Rhea" id="RHEA:24212"/>
        <dbReference type="ChEBI" id="CHEBI:15378"/>
        <dbReference type="ChEBI" id="CHEBI:17957"/>
        <dbReference type="ChEBI" id="CHEBI:30616"/>
        <dbReference type="ChEBI" id="CHEBI:58296"/>
        <dbReference type="ChEBI" id="CHEBI:456216"/>
        <dbReference type="EC" id="2.7.1.50"/>
    </reaction>
</comment>
<evidence type="ECO:0000256" key="4">
    <source>
        <dbReference type="ARBA" id="ARBA00022679"/>
    </source>
</evidence>